<keyword evidence="8 10" id="KW-0239">DNA-directed DNA polymerase</keyword>
<dbReference type="EMBL" id="FOLH01000004">
    <property type="protein sequence ID" value="SFC32025.1"/>
    <property type="molecule type" value="Genomic_DNA"/>
</dbReference>
<feature type="domain" description="DNA polymerase III beta sliding clamp central" evidence="12">
    <location>
        <begin position="130"/>
        <end position="245"/>
    </location>
</feature>
<evidence type="ECO:0000256" key="6">
    <source>
        <dbReference type="ARBA" id="ARBA00022695"/>
    </source>
</evidence>
<keyword evidence="5 10" id="KW-0808">Transferase</keyword>
<dbReference type="NCBIfam" id="TIGR00663">
    <property type="entry name" value="dnan"/>
    <property type="match status" value="1"/>
</dbReference>
<dbReference type="STRING" id="1122252.SAMN05660443_2244"/>
<evidence type="ECO:0000256" key="1">
    <source>
        <dbReference type="ARBA" id="ARBA00004496"/>
    </source>
</evidence>
<feature type="domain" description="DNA polymerase III beta sliding clamp C-terminal" evidence="13">
    <location>
        <begin position="248"/>
        <end position="369"/>
    </location>
</feature>
<dbReference type="Proteomes" id="UP000199058">
    <property type="component" value="Unassembled WGS sequence"/>
</dbReference>
<dbReference type="PANTHER" id="PTHR30478">
    <property type="entry name" value="DNA POLYMERASE III SUBUNIT BETA"/>
    <property type="match status" value="1"/>
</dbReference>
<dbReference type="GO" id="GO:0009360">
    <property type="term" value="C:DNA polymerase III complex"/>
    <property type="evidence" value="ECO:0007669"/>
    <property type="project" value="InterPro"/>
</dbReference>
<dbReference type="InterPro" id="IPR022635">
    <property type="entry name" value="DNA_polIII_beta_C"/>
</dbReference>
<evidence type="ECO:0000256" key="3">
    <source>
        <dbReference type="ARBA" id="ARBA00021035"/>
    </source>
</evidence>
<keyword evidence="4 10" id="KW-0963">Cytoplasm</keyword>
<organism evidence="14 15">
    <name type="scientific">Marinospirillum celere</name>
    <dbReference type="NCBI Taxonomy" id="1122252"/>
    <lineage>
        <taxon>Bacteria</taxon>
        <taxon>Pseudomonadati</taxon>
        <taxon>Pseudomonadota</taxon>
        <taxon>Gammaproteobacteria</taxon>
        <taxon>Oceanospirillales</taxon>
        <taxon>Oceanospirillaceae</taxon>
        <taxon>Marinospirillum</taxon>
    </lineage>
</organism>
<keyword evidence="15" id="KW-1185">Reference proteome</keyword>
<evidence type="ECO:0000259" key="11">
    <source>
        <dbReference type="Pfam" id="PF00712"/>
    </source>
</evidence>
<dbReference type="RefSeq" id="WP_091963507.1">
    <property type="nucleotide sequence ID" value="NZ_FOLH01000004.1"/>
</dbReference>
<keyword evidence="7 10" id="KW-0235">DNA replication</keyword>
<name>A0A1I1I7N8_9GAMM</name>
<dbReference type="SUPFAM" id="SSF55979">
    <property type="entry name" value="DNA clamp"/>
    <property type="match status" value="3"/>
</dbReference>
<dbReference type="GO" id="GO:0003887">
    <property type="term" value="F:DNA-directed DNA polymerase activity"/>
    <property type="evidence" value="ECO:0007669"/>
    <property type="project" value="UniProtKB-UniRule"/>
</dbReference>
<gene>
    <name evidence="14" type="ORF">SAMN05660443_2244</name>
</gene>
<evidence type="ECO:0000256" key="5">
    <source>
        <dbReference type="ARBA" id="ARBA00022679"/>
    </source>
</evidence>
<dbReference type="PIRSF" id="PIRSF000804">
    <property type="entry name" value="DNA_pol_III_b"/>
    <property type="match status" value="1"/>
</dbReference>
<evidence type="ECO:0000256" key="2">
    <source>
        <dbReference type="ARBA" id="ARBA00010752"/>
    </source>
</evidence>
<proteinExistence type="inferred from homology"/>
<dbReference type="OrthoDB" id="8421503at2"/>
<dbReference type="GO" id="GO:0008408">
    <property type="term" value="F:3'-5' exonuclease activity"/>
    <property type="evidence" value="ECO:0007669"/>
    <property type="project" value="InterPro"/>
</dbReference>
<evidence type="ECO:0000256" key="8">
    <source>
        <dbReference type="ARBA" id="ARBA00022932"/>
    </source>
</evidence>
<evidence type="ECO:0000256" key="7">
    <source>
        <dbReference type="ARBA" id="ARBA00022705"/>
    </source>
</evidence>
<feature type="domain" description="DNA polymerase III beta sliding clamp N-terminal" evidence="11">
    <location>
        <begin position="1"/>
        <end position="119"/>
    </location>
</feature>
<dbReference type="InterPro" id="IPR022637">
    <property type="entry name" value="DNA_polIII_beta_cen"/>
</dbReference>
<dbReference type="Pfam" id="PF02768">
    <property type="entry name" value="DNA_pol3_beta_3"/>
    <property type="match status" value="1"/>
</dbReference>
<protein>
    <recommendedName>
        <fullName evidence="3 10">Beta sliding clamp</fullName>
    </recommendedName>
</protein>
<dbReference type="AlphaFoldDB" id="A0A1I1I7N8"/>
<dbReference type="PANTHER" id="PTHR30478:SF0">
    <property type="entry name" value="BETA SLIDING CLAMP"/>
    <property type="match status" value="1"/>
</dbReference>
<dbReference type="SMART" id="SM00480">
    <property type="entry name" value="POL3Bc"/>
    <property type="match status" value="1"/>
</dbReference>
<evidence type="ECO:0000313" key="15">
    <source>
        <dbReference type="Proteomes" id="UP000199058"/>
    </source>
</evidence>
<accession>A0A1I1I7N8</accession>
<evidence type="ECO:0000313" key="14">
    <source>
        <dbReference type="EMBL" id="SFC32025.1"/>
    </source>
</evidence>
<evidence type="ECO:0000256" key="10">
    <source>
        <dbReference type="PIRNR" id="PIRNR000804"/>
    </source>
</evidence>
<comment type="subunit">
    <text evidence="10">Forms a ring-shaped head-to-tail homodimer around DNA.</text>
</comment>
<dbReference type="CDD" id="cd00140">
    <property type="entry name" value="beta_clamp"/>
    <property type="match status" value="1"/>
</dbReference>
<dbReference type="GO" id="GO:0005737">
    <property type="term" value="C:cytoplasm"/>
    <property type="evidence" value="ECO:0007669"/>
    <property type="project" value="UniProtKB-SubCell"/>
</dbReference>
<keyword evidence="9" id="KW-0238">DNA-binding</keyword>
<dbReference type="InterPro" id="IPR001001">
    <property type="entry name" value="DNA_polIII_beta"/>
</dbReference>
<keyword evidence="6 10" id="KW-0548">Nucleotidyltransferase</keyword>
<evidence type="ECO:0000259" key="13">
    <source>
        <dbReference type="Pfam" id="PF02768"/>
    </source>
</evidence>
<comment type="subcellular location">
    <subcellularLocation>
        <location evidence="1 10">Cytoplasm</location>
    </subcellularLocation>
</comment>
<evidence type="ECO:0000256" key="4">
    <source>
        <dbReference type="ARBA" id="ARBA00022490"/>
    </source>
</evidence>
<dbReference type="InterPro" id="IPR022634">
    <property type="entry name" value="DNA_polIII_beta_N"/>
</dbReference>
<dbReference type="Gene3D" id="3.10.150.10">
    <property type="entry name" value="DNA Polymerase III, subunit A, domain 2"/>
    <property type="match status" value="1"/>
</dbReference>
<evidence type="ECO:0000259" key="12">
    <source>
        <dbReference type="Pfam" id="PF02767"/>
    </source>
</evidence>
<dbReference type="GO" id="GO:0003677">
    <property type="term" value="F:DNA binding"/>
    <property type="evidence" value="ECO:0007669"/>
    <property type="project" value="UniProtKB-UniRule"/>
</dbReference>
<dbReference type="Pfam" id="PF02767">
    <property type="entry name" value="DNA_pol3_beta_2"/>
    <property type="match status" value="1"/>
</dbReference>
<dbReference type="GO" id="GO:0006271">
    <property type="term" value="P:DNA strand elongation involved in DNA replication"/>
    <property type="evidence" value="ECO:0007669"/>
    <property type="project" value="TreeGrafter"/>
</dbReference>
<comment type="function">
    <text evidence="10">Confers DNA tethering and processivity to DNA polymerases and other proteins. Acts as a clamp, forming a ring around DNA (a reaction catalyzed by the clamp-loading complex) which diffuses in an ATP-independent manner freely and bidirectionally along dsDNA. Initially characterized for its ability to contact the catalytic subunit of DNA polymerase III (Pol III), a complex, multichain enzyme responsible for most of the replicative synthesis in bacteria; Pol III exhibits 3'-5' exonuclease proofreading activity. The beta chain is required for initiation of replication as well as for processivity of DNA replication.</text>
</comment>
<dbReference type="InterPro" id="IPR046938">
    <property type="entry name" value="DNA_clamp_sf"/>
</dbReference>
<sequence length="370" mass="41273">MKFTVARETLLRPLSILSGVVARRHTLPILSHLRIDADEQGLTLTGSDLEVELIWRVQLEHLISPGSITVPAKKLSDICKSLSEGSVIDFELADNRAVVKSGRSRFVLATLPSSEFPGIQLSQIVQQVSLPQRELLNVIQRNEFAMARQDVRYYLNGMYFELQQGRLRSVATDGHRLSLADTVLQESQPEQEVNMIVPAKAVHELAKLLDNIEEPVSLIFGEQHFQVNTGHSTFVSKQIEGRYPDYERVIPRNGDKLVVCDRLELRQMLSRISILANEKFQGIRLNLSQGNLSVTANNPEQEQAEESMEVNYQGESLEIGFNVGYLIDVMDNIGEEVEQVQIALSDPASSALIQAAGGGKALYVVMPMRL</sequence>
<reference evidence="14 15" key="1">
    <citation type="submission" date="2016-10" db="EMBL/GenBank/DDBJ databases">
        <authorList>
            <person name="de Groot N.N."/>
        </authorList>
    </citation>
    <scope>NUCLEOTIDE SEQUENCE [LARGE SCALE GENOMIC DNA]</scope>
    <source>
        <strain evidence="14 15">DSM 18438</strain>
    </source>
</reference>
<dbReference type="Gene3D" id="3.70.10.10">
    <property type="match status" value="1"/>
</dbReference>
<evidence type="ECO:0000256" key="9">
    <source>
        <dbReference type="ARBA" id="ARBA00023125"/>
    </source>
</evidence>
<dbReference type="Pfam" id="PF00712">
    <property type="entry name" value="DNA_pol3_beta"/>
    <property type="match status" value="1"/>
</dbReference>
<comment type="similarity">
    <text evidence="2 10">Belongs to the beta sliding clamp family.</text>
</comment>